<evidence type="ECO:0000313" key="3">
    <source>
        <dbReference type="Proteomes" id="UP000248806"/>
    </source>
</evidence>
<feature type="region of interest" description="Disordered" evidence="1">
    <location>
        <begin position="220"/>
        <end position="255"/>
    </location>
</feature>
<protein>
    <submittedName>
        <fullName evidence="2">Gluconate 2-dehydrogenase subunit 3-like protein</fullName>
    </submittedName>
</protein>
<feature type="region of interest" description="Disordered" evidence="1">
    <location>
        <begin position="1"/>
        <end position="25"/>
    </location>
</feature>
<feature type="compositionally biased region" description="Gly residues" evidence="1">
    <location>
        <begin position="239"/>
        <end position="255"/>
    </location>
</feature>
<evidence type="ECO:0000256" key="1">
    <source>
        <dbReference type="SAM" id="MobiDB-lite"/>
    </source>
</evidence>
<dbReference type="AlphaFoldDB" id="A0A326UBL6"/>
<gene>
    <name evidence="2" type="ORF">EI42_01327</name>
</gene>
<dbReference type="RefSeq" id="WP_111320078.1">
    <property type="nucleotide sequence ID" value="NZ_BIFX01000001.1"/>
</dbReference>
<accession>A0A326UBL6</accession>
<evidence type="ECO:0000313" key="2">
    <source>
        <dbReference type="EMBL" id="PZW34490.1"/>
    </source>
</evidence>
<comment type="caution">
    <text evidence="2">The sequence shown here is derived from an EMBL/GenBank/DDBJ whole genome shotgun (WGS) entry which is preliminary data.</text>
</comment>
<reference evidence="2 3" key="1">
    <citation type="submission" date="2018-06" db="EMBL/GenBank/DDBJ databases">
        <title>Genomic Encyclopedia of Archaeal and Bacterial Type Strains, Phase II (KMG-II): from individual species to whole genera.</title>
        <authorList>
            <person name="Goeker M."/>
        </authorList>
    </citation>
    <scope>NUCLEOTIDE SEQUENCE [LARGE SCALE GENOMIC DNA]</scope>
    <source>
        <strain evidence="2 3">ATCC BAA-1881</strain>
    </source>
</reference>
<sequence length="255" mass="29302">MKHSTDRLPVDPHTGQPIPPRAQPGYYPGFHTLDQQAFWDEATRKVVLDRVEHVPPIRFFTPEEAELAKAIFDRLLPQDDRDEEHTIPIVNFVDERLYHKRIDGYRYESMPPDDEAYRLGLRAIDEIAQHLFQQPFVQLGPHEQDQVLLTLHSAEPPAAHEIWQKMQVHYFWLLILQDAVGVYYAHPYAWDEIGFGGPAYPRGYMRLTGGAPEPWEVEEQRYEWQGPPTSLSDIYKQPGGPGGHGQQPPGQGGTH</sequence>
<keyword evidence="3" id="KW-1185">Reference proteome</keyword>
<dbReference type="Pfam" id="PF13618">
    <property type="entry name" value="Gluconate_2-dh3"/>
    <property type="match status" value="1"/>
</dbReference>
<feature type="compositionally biased region" description="Basic and acidic residues" evidence="1">
    <location>
        <begin position="1"/>
        <end position="10"/>
    </location>
</feature>
<organism evidence="2 3">
    <name type="scientific">Thermosporothrix hazakensis</name>
    <dbReference type="NCBI Taxonomy" id="644383"/>
    <lineage>
        <taxon>Bacteria</taxon>
        <taxon>Bacillati</taxon>
        <taxon>Chloroflexota</taxon>
        <taxon>Ktedonobacteria</taxon>
        <taxon>Ktedonobacterales</taxon>
        <taxon>Thermosporotrichaceae</taxon>
        <taxon>Thermosporothrix</taxon>
    </lineage>
</organism>
<name>A0A326UBL6_THEHA</name>
<proteinExistence type="predicted"/>
<dbReference type="OrthoDB" id="63962at2"/>
<dbReference type="Proteomes" id="UP000248806">
    <property type="component" value="Unassembled WGS sequence"/>
</dbReference>
<dbReference type="EMBL" id="QKUF01000002">
    <property type="protein sequence ID" value="PZW34490.1"/>
    <property type="molecule type" value="Genomic_DNA"/>
</dbReference>
<dbReference type="InterPro" id="IPR027056">
    <property type="entry name" value="Gluconate_2DH_su3"/>
</dbReference>